<feature type="transmembrane region" description="Helical" evidence="1">
    <location>
        <begin position="165"/>
        <end position="184"/>
    </location>
</feature>
<comment type="caution">
    <text evidence="2">The sequence shown here is derived from an EMBL/GenBank/DDBJ whole genome shotgun (WGS) entry which is preliminary data.</text>
</comment>
<dbReference type="HOGENOM" id="CLU_054332_0_0_9"/>
<reference evidence="2" key="1">
    <citation type="submission" date="2009-09" db="EMBL/GenBank/DDBJ databases">
        <authorList>
            <consortium name="The Broad Institute Genome Sequencing Platform"/>
            <person name="Ward D."/>
            <person name="Feldgarden M."/>
            <person name="Earl A."/>
            <person name="Young S.K."/>
            <person name="Zeng Q."/>
            <person name="Koehrsen M."/>
            <person name="Alvarado L."/>
            <person name="Berlin A."/>
            <person name="Bochicchio J."/>
            <person name="Borenstein D."/>
            <person name="Chapman S.B."/>
            <person name="Chen Z."/>
            <person name="Engels R."/>
            <person name="Freedman E."/>
            <person name="Gellesch M."/>
            <person name="Goldberg J."/>
            <person name="Griggs A."/>
            <person name="Gujja S."/>
            <person name="Heilman E."/>
            <person name="Heiman D."/>
            <person name="Hepburn T."/>
            <person name="Howarth C."/>
            <person name="Jen D."/>
            <person name="Larson L."/>
            <person name="Lewis B."/>
            <person name="Mehta T."/>
            <person name="Park D."/>
            <person name="Pearson M."/>
            <person name="Roberts A."/>
            <person name="Saif S."/>
            <person name="Shea T."/>
            <person name="Shenoy N."/>
            <person name="Sisk P."/>
            <person name="Stolte C."/>
            <person name="Sykes S."/>
            <person name="Thomson T."/>
            <person name="Walk T."/>
            <person name="White J."/>
            <person name="Yandava C."/>
            <person name="Sibley C.D."/>
            <person name="Field T.R."/>
            <person name="Grinwis M."/>
            <person name="Eshaghurshan C.S."/>
            <person name="Surette M.G."/>
            <person name="Haas B."/>
            <person name="Nusbaum C."/>
            <person name="Birren B."/>
        </authorList>
    </citation>
    <scope>NUCLEOTIDE SEQUENCE [LARGE SCALE GENOMIC DNA]</scope>
    <source>
        <strain evidence="2">ATCC 700633</strain>
    </source>
</reference>
<accession>D0BJ93</accession>
<keyword evidence="1" id="KW-0472">Membrane</keyword>
<dbReference type="AlphaFoldDB" id="D0BJ93"/>
<protein>
    <recommendedName>
        <fullName evidence="4">ABC transporter permease</fullName>
    </recommendedName>
</protein>
<organism evidence="2 3">
    <name type="scientific">Granulicatella elegans ATCC 700633</name>
    <dbReference type="NCBI Taxonomy" id="626369"/>
    <lineage>
        <taxon>Bacteria</taxon>
        <taxon>Bacillati</taxon>
        <taxon>Bacillota</taxon>
        <taxon>Bacilli</taxon>
        <taxon>Lactobacillales</taxon>
        <taxon>Carnobacteriaceae</taxon>
        <taxon>Granulicatella</taxon>
    </lineage>
</organism>
<dbReference type="EMBL" id="ACRF02000016">
    <property type="protein sequence ID" value="EEW93146.1"/>
    <property type="molecule type" value="Genomic_DNA"/>
</dbReference>
<feature type="transmembrane region" description="Helical" evidence="1">
    <location>
        <begin position="309"/>
        <end position="331"/>
    </location>
</feature>
<name>D0BJ93_9LACT</name>
<dbReference type="eggNOG" id="COG4473">
    <property type="taxonomic scope" value="Bacteria"/>
</dbReference>
<dbReference type="Proteomes" id="UP000002939">
    <property type="component" value="Unassembled WGS sequence"/>
</dbReference>
<keyword evidence="1" id="KW-1133">Transmembrane helix</keyword>
<feature type="transmembrane region" description="Helical" evidence="1">
    <location>
        <begin position="132"/>
        <end position="153"/>
    </location>
</feature>
<evidence type="ECO:0000313" key="2">
    <source>
        <dbReference type="EMBL" id="EEW93146.1"/>
    </source>
</evidence>
<evidence type="ECO:0000256" key="1">
    <source>
        <dbReference type="SAM" id="Phobius"/>
    </source>
</evidence>
<dbReference type="Pfam" id="PF05975">
    <property type="entry name" value="EcsB"/>
    <property type="match status" value="1"/>
</dbReference>
<keyword evidence="3" id="KW-1185">Reference proteome</keyword>
<dbReference type="PIRSF" id="PIRSF037259">
    <property type="entry name" value="EcsB_ABC"/>
    <property type="match status" value="1"/>
</dbReference>
<evidence type="ECO:0008006" key="4">
    <source>
        <dbReference type="Google" id="ProtNLM"/>
    </source>
</evidence>
<feature type="transmembrane region" description="Helical" evidence="1">
    <location>
        <begin position="190"/>
        <end position="210"/>
    </location>
</feature>
<proteinExistence type="predicted"/>
<feature type="transmembrane region" description="Helical" evidence="1">
    <location>
        <begin position="57"/>
        <end position="80"/>
    </location>
</feature>
<dbReference type="InterPro" id="IPR010288">
    <property type="entry name" value="EcsB_ABC"/>
</dbReference>
<keyword evidence="1" id="KW-0812">Transmembrane</keyword>
<dbReference type="GO" id="GO:0016020">
    <property type="term" value="C:membrane"/>
    <property type="evidence" value="ECO:0007669"/>
    <property type="project" value="InterPro"/>
</dbReference>
<reference evidence="2" key="2">
    <citation type="submission" date="2011-10" db="EMBL/GenBank/DDBJ databases">
        <title>The Genome Sequence of Granulicatella elegans ATCC 700633.</title>
        <authorList>
            <consortium name="The Broad Institute Genome Sequencing Platform"/>
            <consortium name="The Broad Institute Genome Sequencing Center for Infectious Disease"/>
            <person name="Earl A."/>
            <person name="Ward D."/>
            <person name="Feldgarden M."/>
            <person name="Gevers D."/>
            <person name="Sibley C.D."/>
            <person name="Field T.R."/>
            <person name="Grinwis M."/>
            <person name="Eshaghurshan C.S."/>
            <person name="Surette M.G."/>
            <person name="Young S.K."/>
            <person name="Zeng Q."/>
            <person name="Gargeya S."/>
            <person name="Fitzgerald M."/>
            <person name="Haas B."/>
            <person name="Abouelleil A."/>
            <person name="Alvarado L."/>
            <person name="Arachchi H.M."/>
            <person name="Berlin A."/>
            <person name="Brown A."/>
            <person name="Chapman S.B."/>
            <person name="Chen Z."/>
            <person name="Dunbar C."/>
            <person name="Freedman E."/>
            <person name="Gearin G."/>
            <person name="Goldberg J."/>
            <person name="Griggs A."/>
            <person name="Gujja S."/>
            <person name="Heiman D."/>
            <person name="Howarth C."/>
            <person name="Larson L."/>
            <person name="Lui A."/>
            <person name="MacDonald P.J.P."/>
            <person name="Montmayeur A."/>
            <person name="Murphy C."/>
            <person name="Neiman D."/>
            <person name="Pearson M."/>
            <person name="Priest M."/>
            <person name="Roberts A."/>
            <person name="Saif S."/>
            <person name="Shea T."/>
            <person name="Shenoy N."/>
            <person name="Sisk P."/>
            <person name="Stolte C."/>
            <person name="Sykes S."/>
            <person name="Wortman J."/>
            <person name="Nusbaum C."/>
            <person name="Birren B."/>
        </authorList>
    </citation>
    <scope>NUCLEOTIDE SEQUENCE [LARGE SCALE GENOMIC DNA]</scope>
    <source>
        <strain evidence="2">ATCC 700633</strain>
    </source>
</reference>
<evidence type="ECO:0000313" key="3">
    <source>
        <dbReference type="Proteomes" id="UP000002939"/>
    </source>
</evidence>
<feature type="transmembrane region" description="Helical" evidence="1">
    <location>
        <begin position="21"/>
        <end position="45"/>
    </location>
</feature>
<feature type="transmembrane region" description="Helical" evidence="1">
    <location>
        <begin position="352"/>
        <end position="373"/>
    </location>
</feature>
<dbReference type="OrthoDB" id="2447941at2"/>
<dbReference type="RefSeq" id="WP_006702301.1">
    <property type="nucleotide sequence ID" value="NZ_KI391971.1"/>
</dbReference>
<feature type="transmembrane region" description="Helical" evidence="1">
    <location>
        <begin position="283"/>
        <end position="303"/>
    </location>
</feature>
<feature type="transmembrane region" description="Helical" evidence="1">
    <location>
        <begin position="105"/>
        <end position="126"/>
    </location>
</feature>
<sequence length="410" mass="48036">MNSEQLWGTRFKTYQKKVMKYAKYMMNDHFMIVVFFLFGFLLFQYSTWLKTIRILEWPLILLISLLLAIVPLFGEIATYVEEADLHFLSVIGEDFKPYFKRAIRYSWIFPLVMNFIATIFVLPIFMQAYGNGMIPFIAILVTLLSLKGFHFMIQKSIFEGKLPRNSFYNVALYLVNSICLFGILSFIPKVFSLSMAQVLAVLAIGLYRFASAKTVNFDWNEMIQKEQVRQQRIFRVIALFVDVPFLKKHQAKRNQSLDIFVGKLTPNRIHPYRYLLVRTALRSSNYVTVFLQMIVVTVLLSFISSIWYWIMAIQSMMMLVICFQFASLYKHPKAHSIYIHSLYEPKEMMDDFIGVVLQLVIGASIMISLLTALVSRNPFVLVGLLWYPVLSTVFLYGYLKPRLNRKKKRR</sequence>
<dbReference type="STRING" id="626369.HMPREF0446_00028"/>
<feature type="transmembrane region" description="Helical" evidence="1">
    <location>
        <begin position="379"/>
        <end position="399"/>
    </location>
</feature>
<gene>
    <name evidence="2" type="ORF">HMPREF0446_00028</name>
</gene>